<organism evidence="3 4">
    <name type="scientific">Allorhizobium taibaishanense</name>
    <dbReference type="NCBI Taxonomy" id="887144"/>
    <lineage>
        <taxon>Bacteria</taxon>
        <taxon>Pseudomonadati</taxon>
        <taxon>Pseudomonadota</taxon>
        <taxon>Alphaproteobacteria</taxon>
        <taxon>Hyphomicrobiales</taxon>
        <taxon>Rhizobiaceae</taxon>
        <taxon>Rhizobium/Agrobacterium group</taxon>
        <taxon>Allorhizobium</taxon>
    </lineage>
</organism>
<dbReference type="RefSeq" id="WP_075613318.1">
    <property type="nucleotide sequence ID" value="NZ_JACIED010000006.1"/>
</dbReference>
<dbReference type="Proteomes" id="UP000185598">
    <property type="component" value="Unassembled WGS sequence"/>
</dbReference>
<dbReference type="EMBL" id="MKIN01000019">
    <property type="protein sequence ID" value="OLP51626.1"/>
    <property type="molecule type" value="Genomic_DNA"/>
</dbReference>
<dbReference type="Proteomes" id="UP000544107">
    <property type="component" value="Unassembled WGS sequence"/>
</dbReference>
<accession>A0A1Q9A9X7</accession>
<protein>
    <submittedName>
        <fullName evidence="3">Uncharacterized protein</fullName>
    </submittedName>
</protein>
<dbReference type="AlphaFoldDB" id="A0A1Q9A9X7"/>
<feature type="region of interest" description="Disordered" evidence="1">
    <location>
        <begin position="113"/>
        <end position="136"/>
    </location>
</feature>
<evidence type="ECO:0000313" key="4">
    <source>
        <dbReference type="Proteomes" id="UP000185598"/>
    </source>
</evidence>
<evidence type="ECO:0000313" key="3">
    <source>
        <dbReference type="EMBL" id="OLP51626.1"/>
    </source>
</evidence>
<evidence type="ECO:0000256" key="1">
    <source>
        <dbReference type="SAM" id="MobiDB-lite"/>
    </source>
</evidence>
<comment type="caution">
    <text evidence="3">The sequence shown here is derived from an EMBL/GenBank/DDBJ whole genome shotgun (WGS) entry which is preliminary data.</text>
</comment>
<reference evidence="2 5" key="2">
    <citation type="submission" date="2020-08" db="EMBL/GenBank/DDBJ databases">
        <title>Genomic Encyclopedia of Type Strains, Phase IV (KMG-IV): sequencing the most valuable type-strain genomes for metagenomic binning, comparative biology and taxonomic classification.</title>
        <authorList>
            <person name="Goeker M."/>
        </authorList>
    </citation>
    <scope>NUCLEOTIDE SEQUENCE [LARGE SCALE GENOMIC DNA]</scope>
    <source>
        <strain evidence="2 5">DSM 100021</strain>
    </source>
</reference>
<dbReference type="STRING" id="887144.BJF91_16470"/>
<sequence length="136" mass="14245">MAMQREATSRETIASSAPAFRPALLVAFLALAIAYLGWSFHGPRPVLTPHGAIAVSHGQPSQHLAARDPIGRAFAVSARPDPRVPPPPPGISFSIAAWTVPGHFIAAQSLPTAPVDGVTDRPNRANPPRAPPCLTV</sequence>
<evidence type="ECO:0000313" key="5">
    <source>
        <dbReference type="Proteomes" id="UP000544107"/>
    </source>
</evidence>
<proteinExistence type="predicted"/>
<keyword evidence="4" id="KW-1185">Reference proteome</keyword>
<evidence type="ECO:0000313" key="2">
    <source>
        <dbReference type="EMBL" id="MBB4010014.1"/>
    </source>
</evidence>
<name>A0A1Q9A9X7_9HYPH</name>
<gene>
    <name evidence="3" type="ORF">BJF91_16470</name>
    <name evidence="2" type="ORF">GGQ71_004311</name>
</gene>
<reference evidence="3 4" key="1">
    <citation type="submission" date="2016-09" db="EMBL/GenBank/DDBJ databases">
        <title>Rhizobium oryziradicis sp. nov., isolated from the root of rice.</title>
        <authorList>
            <person name="Zhao J."/>
            <person name="Zhang X."/>
        </authorList>
    </citation>
    <scope>NUCLEOTIDE SEQUENCE [LARGE SCALE GENOMIC DNA]</scope>
    <source>
        <strain evidence="3 4">14971</strain>
    </source>
</reference>
<dbReference type="EMBL" id="JACIED010000006">
    <property type="protein sequence ID" value="MBB4010014.1"/>
    <property type="molecule type" value="Genomic_DNA"/>
</dbReference>